<accession>W0EAG0</accession>
<dbReference type="PANTHER" id="PTHR42732">
    <property type="entry name" value="BETA-GALACTOSIDASE"/>
    <property type="match status" value="1"/>
</dbReference>
<sequence>MFKRRIILLISVFIFALGFLVWYWSEAPGLSLEAGTGSVSAQRLTLDLQGSWNSYPTLRQAYVTETQHVNQENKKNFPLISGKALNLPSAQRFHVAVKHFQILPEWSARNVLLQLNGVNGEGAIYLNGMDSAHQIGKFANDGGAEELYLPANALRYGEDNILLIETSAPPAQGNTLFGFDWPAKGQITGSMQLVATMETSLSVHQVSVQWNNEDAVVSVQTRLNHHSVSEYGPWDIQGILSDGSAAVATTATQVKLEESPVQDVTLTFNIPKARKWTTKDPFSYQLYLTALNPKGDKDDLSIPLGLSSVSLQEKTFLQNGQSLTIKGLTLSPEQEAQVRHTGQVQEWLINKKNEGYNLIYFIGSFPDEAWLEAADQKGMGIWAELPAKMIPANRLPNPSVWDNFVRRGMLHPSLWAWTVGTGLETDPRFSTSSYIKNVQLLTQPLPTFVASVAGASAPASMNNIQLTQAGFEGSWGNVEYNTEAQTKDSLSWPQENWIVGIWAAWVIIVIIANIGTVNWRYKEIMERKPKRALRRAWHWQGVALLTREGTLAGLVTSLIFHTEVPWESWIPVQWPLRDALKQQSPLLIWLILALTFVLIRLLQVGVAAPRLPEGPAPFGLALWLERRYRWIWIPVILWVAQPWGVPSYLPLAVYIGLTLLYLPIRIRDVHKVKGHYRPIMVVSGIFFVTFLALVAWRWTDGYYLWHLVAALRG</sequence>
<evidence type="ECO:0000256" key="1">
    <source>
        <dbReference type="ARBA" id="ARBA00022801"/>
    </source>
</evidence>
<dbReference type="KEGG" id="dmt:DESME_12445"/>
<keyword evidence="3" id="KW-0472">Membrane</keyword>
<dbReference type="eggNOG" id="COG3250">
    <property type="taxonomic scope" value="Bacteria"/>
</dbReference>
<evidence type="ECO:0000313" key="4">
    <source>
        <dbReference type="EMBL" id="AHF07737.1"/>
    </source>
</evidence>
<feature type="transmembrane region" description="Helical" evidence="3">
    <location>
        <begin position="647"/>
        <end position="664"/>
    </location>
</feature>
<dbReference type="Proteomes" id="UP000010847">
    <property type="component" value="Chromosome"/>
</dbReference>
<dbReference type="HOGENOM" id="CLU_382989_0_0_9"/>
<dbReference type="Gene3D" id="3.20.20.80">
    <property type="entry name" value="Glycosidases"/>
    <property type="match status" value="1"/>
</dbReference>
<keyword evidence="3" id="KW-1133">Transmembrane helix</keyword>
<keyword evidence="2" id="KW-0326">Glycosidase</keyword>
<feature type="transmembrane region" description="Helical" evidence="3">
    <location>
        <begin position="586"/>
        <end position="608"/>
    </location>
</feature>
<keyword evidence="5" id="KW-1185">Reference proteome</keyword>
<dbReference type="AlphaFoldDB" id="W0EAG0"/>
<dbReference type="STRING" id="871968.DESME_12445"/>
<evidence type="ECO:0000256" key="3">
    <source>
        <dbReference type="SAM" id="Phobius"/>
    </source>
</evidence>
<feature type="transmembrane region" description="Helical" evidence="3">
    <location>
        <begin position="497"/>
        <end position="521"/>
    </location>
</feature>
<dbReference type="GO" id="GO:0016798">
    <property type="term" value="F:hydrolase activity, acting on glycosyl bonds"/>
    <property type="evidence" value="ECO:0007669"/>
    <property type="project" value="UniProtKB-KW"/>
</dbReference>
<dbReference type="SUPFAM" id="SSF49303">
    <property type="entry name" value="beta-Galactosidase/glucuronidase domain"/>
    <property type="match status" value="1"/>
</dbReference>
<dbReference type="SUPFAM" id="SSF49785">
    <property type="entry name" value="Galactose-binding domain-like"/>
    <property type="match status" value="1"/>
</dbReference>
<name>W0EAG0_9FIRM</name>
<organism evidence="4 5">
    <name type="scientific">Desulfitobacterium metallireducens DSM 15288</name>
    <dbReference type="NCBI Taxonomy" id="871968"/>
    <lineage>
        <taxon>Bacteria</taxon>
        <taxon>Bacillati</taxon>
        <taxon>Bacillota</taxon>
        <taxon>Clostridia</taxon>
        <taxon>Eubacteriales</taxon>
        <taxon>Desulfitobacteriaceae</taxon>
        <taxon>Desulfitobacterium</taxon>
    </lineage>
</organism>
<dbReference type="InterPro" id="IPR036156">
    <property type="entry name" value="Beta-gal/glucu_dom_sf"/>
</dbReference>
<evidence type="ECO:0000256" key="2">
    <source>
        <dbReference type="ARBA" id="ARBA00023295"/>
    </source>
</evidence>
<dbReference type="InterPro" id="IPR017853">
    <property type="entry name" value="GH"/>
</dbReference>
<gene>
    <name evidence="4" type="ORF">DESME_12445</name>
</gene>
<dbReference type="OrthoDB" id="9762066at2"/>
<feature type="transmembrane region" description="Helical" evidence="3">
    <location>
        <begin position="7"/>
        <end position="24"/>
    </location>
</feature>
<dbReference type="InterPro" id="IPR008979">
    <property type="entry name" value="Galactose-bd-like_sf"/>
</dbReference>
<dbReference type="Gene3D" id="2.60.120.260">
    <property type="entry name" value="Galactose-binding domain-like"/>
    <property type="match status" value="1"/>
</dbReference>
<keyword evidence="1 4" id="KW-0378">Hydrolase</keyword>
<dbReference type="Gene3D" id="2.60.40.10">
    <property type="entry name" value="Immunoglobulins"/>
    <property type="match status" value="1"/>
</dbReference>
<reference evidence="4 5" key="1">
    <citation type="submission" date="2013-12" db="EMBL/GenBank/DDBJ databases">
        <authorList>
            <consortium name="DOE Joint Genome Institute"/>
            <person name="Smidt H."/>
            <person name="Huntemann M."/>
            <person name="Han J."/>
            <person name="Chen A."/>
            <person name="Kyrpides N."/>
            <person name="Mavromatis K."/>
            <person name="Markowitz V."/>
            <person name="Palaniappan K."/>
            <person name="Ivanova N."/>
            <person name="Schaumberg A."/>
            <person name="Pati A."/>
            <person name="Liolios K."/>
            <person name="Nordberg H.P."/>
            <person name="Cantor M.N."/>
            <person name="Hua S.X."/>
            <person name="Woyke T."/>
        </authorList>
    </citation>
    <scope>NUCLEOTIDE SEQUENCE [LARGE SCALE GENOMIC DNA]</scope>
    <source>
        <strain evidence="5">DSM 15288</strain>
    </source>
</reference>
<dbReference type="InterPro" id="IPR051913">
    <property type="entry name" value="GH2_Domain-Containing"/>
</dbReference>
<dbReference type="PANTHER" id="PTHR42732:SF1">
    <property type="entry name" value="BETA-MANNOSIDASE"/>
    <property type="match status" value="1"/>
</dbReference>
<protein>
    <submittedName>
        <fullName evidence="4">Glycosyl hydrolase</fullName>
    </submittedName>
</protein>
<dbReference type="InterPro" id="IPR013783">
    <property type="entry name" value="Ig-like_fold"/>
</dbReference>
<dbReference type="EMBL" id="CP007032">
    <property type="protein sequence ID" value="AHF07737.1"/>
    <property type="molecule type" value="Genomic_DNA"/>
</dbReference>
<proteinExistence type="predicted"/>
<evidence type="ECO:0000313" key="5">
    <source>
        <dbReference type="Proteomes" id="UP000010847"/>
    </source>
</evidence>
<feature type="transmembrane region" description="Helical" evidence="3">
    <location>
        <begin position="676"/>
        <end position="698"/>
    </location>
</feature>
<dbReference type="SUPFAM" id="SSF51445">
    <property type="entry name" value="(Trans)glycosidases"/>
    <property type="match status" value="1"/>
</dbReference>
<dbReference type="RefSeq" id="WP_006716664.1">
    <property type="nucleotide sequence ID" value="NZ_CP007032.1"/>
</dbReference>
<keyword evidence="3" id="KW-0812">Transmembrane</keyword>